<reference evidence="1 2" key="1">
    <citation type="submission" date="2018-08" db="EMBL/GenBank/DDBJ databases">
        <title>Genome and evolution of the arbuscular mycorrhizal fungus Diversispora epigaea (formerly Glomus versiforme) and its bacterial endosymbionts.</title>
        <authorList>
            <person name="Sun X."/>
            <person name="Fei Z."/>
            <person name="Harrison M."/>
        </authorList>
    </citation>
    <scope>NUCLEOTIDE SEQUENCE [LARGE SCALE GENOMIC DNA]</scope>
    <source>
        <strain evidence="1 2">IT104</strain>
    </source>
</reference>
<evidence type="ECO:0000313" key="1">
    <source>
        <dbReference type="EMBL" id="RHZ78083.1"/>
    </source>
</evidence>
<accession>A0A397IYX9</accession>
<proteinExistence type="predicted"/>
<dbReference type="EMBL" id="PQFF01000158">
    <property type="protein sequence ID" value="RHZ78083.1"/>
    <property type="molecule type" value="Genomic_DNA"/>
</dbReference>
<evidence type="ECO:0000313" key="2">
    <source>
        <dbReference type="Proteomes" id="UP000266861"/>
    </source>
</evidence>
<gene>
    <name evidence="1" type="ORF">Glove_168g115</name>
</gene>
<comment type="caution">
    <text evidence="1">The sequence shown here is derived from an EMBL/GenBank/DDBJ whole genome shotgun (WGS) entry which is preliminary data.</text>
</comment>
<sequence length="90" mass="10513">MVIFENVVFRIPDFSNKLVTRLDEISGVGYSEGTKWRGDGNDNCKTKDSSEHNPFYYKYIYTQTLRFCKCIDEIKEKAFKIIEKPASCKN</sequence>
<dbReference type="AlphaFoldDB" id="A0A397IYX9"/>
<protein>
    <submittedName>
        <fullName evidence="1">Uncharacterized protein</fullName>
    </submittedName>
</protein>
<keyword evidence="2" id="KW-1185">Reference proteome</keyword>
<dbReference type="Proteomes" id="UP000266861">
    <property type="component" value="Unassembled WGS sequence"/>
</dbReference>
<organism evidence="1 2">
    <name type="scientific">Diversispora epigaea</name>
    <dbReference type="NCBI Taxonomy" id="1348612"/>
    <lineage>
        <taxon>Eukaryota</taxon>
        <taxon>Fungi</taxon>
        <taxon>Fungi incertae sedis</taxon>
        <taxon>Mucoromycota</taxon>
        <taxon>Glomeromycotina</taxon>
        <taxon>Glomeromycetes</taxon>
        <taxon>Diversisporales</taxon>
        <taxon>Diversisporaceae</taxon>
        <taxon>Diversispora</taxon>
    </lineage>
</organism>
<name>A0A397IYX9_9GLOM</name>